<dbReference type="Proteomes" id="UP000054683">
    <property type="component" value="Unassembled WGS sequence"/>
</dbReference>
<dbReference type="AlphaFoldDB" id="A0A158K059"/>
<dbReference type="Pfam" id="PF13817">
    <property type="entry name" value="DDE_Tnp_IS66_C"/>
    <property type="match status" value="1"/>
</dbReference>
<protein>
    <submittedName>
        <fullName evidence="2">Transposase</fullName>
    </submittedName>
</protein>
<dbReference type="EMBL" id="FCOK02000161">
    <property type="protein sequence ID" value="SAL74547.1"/>
    <property type="molecule type" value="Genomic_DNA"/>
</dbReference>
<dbReference type="InterPro" id="IPR039552">
    <property type="entry name" value="IS66_C"/>
</dbReference>
<sequence>MSLIQSAKLNGHDPYVYLKDILTRLPTQPASRLDELLPHLWQPQLQQ</sequence>
<feature type="domain" description="Transposase IS66 C-terminal" evidence="1">
    <location>
        <begin position="2"/>
        <end position="39"/>
    </location>
</feature>
<reference evidence="2 3" key="1">
    <citation type="submission" date="2016-01" db="EMBL/GenBank/DDBJ databases">
        <authorList>
            <person name="Oliw E.H."/>
        </authorList>
    </citation>
    <scope>NUCLEOTIDE SEQUENCE [LARGE SCALE GENOMIC DNA]</scope>
    <source>
        <strain evidence="2">LMG 27134</strain>
    </source>
</reference>
<evidence type="ECO:0000313" key="3">
    <source>
        <dbReference type="Proteomes" id="UP000054683"/>
    </source>
</evidence>
<gene>
    <name evidence="2" type="ORF">AWB69_09210</name>
</gene>
<name>A0A158K059_9BURK</name>
<accession>A0A158K059</accession>
<organism evidence="2 3">
    <name type="scientific">Caballeronia udeis</name>
    <dbReference type="NCBI Taxonomy" id="1232866"/>
    <lineage>
        <taxon>Bacteria</taxon>
        <taxon>Pseudomonadati</taxon>
        <taxon>Pseudomonadota</taxon>
        <taxon>Betaproteobacteria</taxon>
        <taxon>Burkholderiales</taxon>
        <taxon>Burkholderiaceae</taxon>
        <taxon>Caballeronia</taxon>
    </lineage>
</organism>
<evidence type="ECO:0000313" key="2">
    <source>
        <dbReference type="EMBL" id="SAL74547.1"/>
    </source>
</evidence>
<evidence type="ECO:0000259" key="1">
    <source>
        <dbReference type="Pfam" id="PF13817"/>
    </source>
</evidence>
<proteinExistence type="predicted"/>